<feature type="compositionally biased region" description="Polar residues" evidence="1">
    <location>
        <begin position="1"/>
        <end position="10"/>
    </location>
</feature>
<proteinExistence type="predicted"/>
<evidence type="ECO:0000256" key="1">
    <source>
        <dbReference type="SAM" id="MobiDB-lite"/>
    </source>
</evidence>
<dbReference type="Proteomes" id="UP000652761">
    <property type="component" value="Unassembled WGS sequence"/>
</dbReference>
<evidence type="ECO:0000313" key="2">
    <source>
        <dbReference type="EMBL" id="MQM16309.1"/>
    </source>
</evidence>
<dbReference type="AlphaFoldDB" id="A0A843XAD0"/>
<organism evidence="2 3">
    <name type="scientific">Colocasia esculenta</name>
    <name type="common">Wild taro</name>
    <name type="synonym">Arum esculentum</name>
    <dbReference type="NCBI Taxonomy" id="4460"/>
    <lineage>
        <taxon>Eukaryota</taxon>
        <taxon>Viridiplantae</taxon>
        <taxon>Streptophyta</taxon>
        <taxon>Embryophyta</taxon>
        <taxon>Tracheophyta</taxon>
        <taxon>Spermatophyta</taxon>
        <taxon>Magnoliopsida</taxon>
        <taxon>Liliopsida</taxon>
        <taxon>Araceae</taxon>
        <taxon>Aroideae</taxon>
        <taxon>Colocasieae</taxon>
        <taxon>Colocasia</taxon>
    </lineage>
</organism>
<evidence type="ECO:0000313" key="3">
    <source>
        <dbReference type="Proteomes" id="UP000652761"/>
    </source>
</evidence>
<feature type="region of interest" description="Disordered" evidence="1">
    <location>
        <begin position="1"/>
        <end position="25"/>
    </location>
</feature>
<keyword evidence="3" id="KW-1185">Reference proteome</keyword>
<dbReference type="EMBL" id="NMUH01006948">
    <property type="protein sequence ID" value="MQM16309.1"/>
    <property type="molecule type" value="Genomic_DNA"/>
</dbReference>
<comment type="caution">
    <text evidence="2">The sequence shown here is derived from an EMBL/GenBank/DDBJ whole genome shotgun (WGS) entry which is preliminary data.</text>
</comment>
<protein>
    <submittedName>
        <fullName evidence="2">Uncharacterized protein</fullName>
    </submittedName>
</protein>
<sequence>MASAVTTRSLSDLPRGLTRIPNARGSTRIGSYSLHNVAHRDGNTEDVRVHGRVDTRPRFQEIHLSDWDSVSTQSVVVLTQSMAVSTQSVVMSTLDPASRRPFFG</sequence>
<accession>A0A843XAD0</accession>
<reference evidence="2" key="1">
    <citation type="submission" date="2017-07" db="EMBL/GenBank/DDBJ databases">
        <title>Taro Niue Genome Assembly and Annotation.</title>
        <authorList>
            <person name="Atibalentja N."/>
            <person name="Keating K."/>
            <person name="Fields C.J."/>
        </authorList>
    </citation>
    <scope>NUCLEOTIDE SEQUENCE</scope>
    <source>
        <strain evidence="2">Niue_2</strain>
        <tissue evidence="2">Leaf</tissue>
    </source>
</reference>
<gene>
    <name evidence="2" type="ORF">Taro_049265</name>
</gene>
<name>A0A843XAD0_COLES</name>